<dbReference type="AlphaFoldDB" id="A0A670ZMI2"/>
<dbReference type="Proteomes" id="UP000472273">
    <property type="component" value="Unplaced"/>
</dbReference>
<dbReference type="Pfam" id="PF15443">
    <property type="entry name" value="DUF4630"/>
    <property type="match status" value="1"/>
</dbReference>
<proteinExistence type="predicted"/>
<dbReference type="PANTHER" id="PTHR35675">
    <property type="entry name" value="HYPOTHETICAL PROTEIN LOC100362216"/>
    <property type="match status" value="1"/>
</dbReference>
<dbReference type="OMA" id="IHTPAEP"/>
<reference evidence="3" key="1">
    <citation type="submission" date="2025-08" db="UniProtKB">
        <authorList>
            <consortium name="Ensembl"/>
        </authorList>
    </citation>
    <scope>IDENTIFICATION</scope>
</reference>
<reference evidence="3" key="2">
    <citation type="submission" date="2025-09" db="UniProtKB">
        <authorList>
            <consortium name="Ensembl"/>
        </authorList>
    </citation>
    <scope>IDENTIFICATION</scope>
</reference>
<dbReference type="Ensembl" id="ENSPTXT00000024855.1">
    <property type="protein sequence ID" value="ENSPTXP00000024111.1"/>
    <property type="gene ID" value="ENSPTXG00000016747.1"/>
</dbReference>
<dbReference type="InterPro" id="IPR027868">
    <property type="entry name" value="C2orf72-like_C"/>
</dbReference>
<dbReference type="GeneID" id="113450480"/>
<protein>
    <recommendedName>
        <fullName evidence="2">C2orf72-like C-terminal domain-containing protein</fullName>
    </recommendedName>
</protein>
<evidence type="ECO:0000313" key="3">
    <source>
        <dbReference type="Ensembl" id="ENSPTXP00000024111.1"/>
    </source>
</evidence>
<evidence type="ECO:0000313" key="4">
    <source>
        <dbReference type="Proteomes" id="UP000472273"/>
    </source>
</evidence>
<accession>A0A670ZMI2</accession>
<organism evidence="3 4">
    <name type="scientific">Pseudonaja textilis</name>
    <name type="common">Eastern brown snake</name>
    <dbReference type="NCBI Taxonomy" id="8673"/>
    <lineage>
        <taxon>Eukaryota</taxon>
        <taxon>Metazoa</taxon>
        <taxon>Chordata</taxon>
        <taxon>Craniata</taxon>
        <taxon>Vertebrata</taxon>
        <taxon>Euteleostomi</taxon>
        <taxon>Lepidosauria</taxon>
        <taxon>Squamata</taxon>
        <taxon>Bifurcata</taxon>
        <taxon>Unidentata</taxon>
        <taxon>Episquamata</taxon>
        <taxon>Toxicofera</taxon>
        <taxon>Serpentes</taxon>
        <taxon>Colubroidea</taxon>
        <taxon>Elapidae</taxon>
        <taxon>Hydrophiinae</taxon>
        <taxon>Pseudonaja</taxon>
    </lineage>
</organism>
<dbReference type="GeneTree" id="ENSGT00960000189439"/>
<evidence type="ECO:0000259" key="2">
    <source>
        <dbReference type="Pfam" id="PF15443"/>
    </source>
</evidence>
<gene>
    <name evidence="3" type="primary">CUNH2orf72</name>
</gene>
<name>A0A670ZMI2_PSETE</name>
<feature type="compositionally biased region" description="Acidic residues" evidence="1">
    <location>
        <begin position="51"/>
        <end position="60"/>
    </location>
</feature>
<evidence type="ECO:0000256" key="1">
    <source>
        <dbReference type="SAM" id="MobiDB-lite"/>
    </source>
</evidence>
<feature type="domain" description="C2orf72-like C-terminal" evidence="2">
    <location>
        <begin position="128"/>
        <end position="267"/>
    </location>
</feature>
<dbReference type="OrthoDB" id="9050445at2759"/>
<dbReference type="RefSeq" id="XP_026577460.1">
    <property type="nucleotide sequence ID" value="XM_026721675.1"/>
</dbReference>
<feature type="region of interest" description="Disordered" evidence="1">
    <location>
        <begin position="37"/>
        <end position="80"/>
    </location>
</feature>
<dbReference type="KEGG" id="ptex:113450480"/>
<dbReference type="PANTHER" id="PTHR35675:SF1">
    <property type="entry name" value="RIKEN CDNA 2810459M11 GENE"/>
    <property type="match status" value="1"/>
</dbReference>
<dbReference type="CTD" id="109317623"/>
<keyword evidence="4" id="KW-1185">Reference proteome</keyword>
<sequence>MEPEALRDLRALLERAGGREPLRLAGEVRPAELQTFARDLFAEPPPPPPLEEPEKEEGETEAVATGRTGKRRRARMRSGGGRHPLRGCALLFALFLPASLEQPREMRRLREILRDLRAQLPAAAPPPAVVGVVLLLQPPENPEAPEAARLQLEGLLRRVFSSRRRRSRSRDPGLPDTLQAVAYRPGDGRAAREAACRALRAALKLRADGAELPKPKLPALLSCIPWGRRSEDFQTDAKLNEDAIQDLEGAMALTNIAPNGKCEEASETLNKL</sequence>